<protein>
    <recommendedName>
        <fullName evidence="4 5">OCIA domain-containing protein 1</fullName>
    </recommendedName>
</protein>
<reference evidence="8" key="2">
    <citation type="submission" date="2025-08" db="UniProtKB">
        <authorList>
            <consortium name="Ensembl"/>
        </authorList>
    </citation>
    <scope>IDENTIFICATION</scope>
</reference>
<feature type="domain" description="OCIA" evidence="7">
    <location>
        <begin position="22"/>
        <end position="108"/>
    </location>
</feature>
<keyword evidence="2 5" id="KW-0967">Endosome</keyword>
<reference evidence="8" key="3">
    <citation type="submission" date="2025-09" db="UniProtKB">
        <authorList>
            <consortium name="Ensembl"/>
        </authorList>
    </citation>
    <scope>IDENTIFICATION</scope>
</reference>
<evidence type="ECO:0000256" key="6">
    <source>
        <dbReference type="SAM" id="MobiDB-lite"/>
    </source>
</evidence>
<dbReference type="GO" id="GO:0005768">
    <property type="term" value="C:endosome"/>
    <property type="evidence" value="ECO:0007669"/>
    <property type="project" value="UniProtKB-SubCell"/>
</dbReference>
<evidence type="ECO:0000256" key="2">
    <source>
        <dbReference type="ARBA" id="ARBA00022753"/>
    </source>
</evidence>
<dbReference type="STRING" id="62062.ENSHHUP00000014481"/>
<comment type="similarity">
    <text evidence="3 5">Belongs to the OCIAD1 family.</text>
</comment>
<feature type="region of interest" description="Disordered" evidence="6">
    <location>
        <begin position="216"/>
        <end position="241"/>
    </location>
</feature>
<evidence type="ECO:0000256" key="1">
    <source>
        <dbReference type="ARBA" id="ARBA00004177"/>
    </source>
</evidence>
<dbReference type="AlphaFoldDB" id="A0A4W5KQS7"/>
<organism evidence="8 9">
    <name type="scientific">Hucho hucho</name>
    <name type="common">huchen</name>
    <dbReference type="NCBI Taxonomy" id="62062"/>
    <lineage>
        <taxon>Eukaryota</taxon>
        <taxon>Metazoa</taxon>
        <taxon>Chordata</taxon>
        <taxon>Craniata</taxon>
        <taxon>Vertebrata</taxon>
        <taxon>Euteleostomi</taxon>
        <taxon>Actinopterygii</taxon>
        <taxon>Neopterygii</taxon>
        <taxon>Teleostei</taxon>
        <taxon>Protacanthopterygii</taxon>
        <taxon>Salmoniformes</taxon>
        <taxon>Salmonidae</taxon>
        <taxon>Salmoninae</taxon>
        <taxon>Hucho</taxon>
    </lineage>
</organism>
<dbReference type="InterPro" id="IPR040187">
    <property type="entry name" value="OCAD1/2"/>
</dbReference>
<name>A0A4W5KQS7_9TELE</name>
<proteinExistence type="inferred from homology"/>
<dbReference type="PANTHER" id="PTHR13336:SF4">
    <property type="entry name" value="OCIA DOMAIN-CONTAINING PROTEIN 1"/>
    <property type="match status" value="1"/>
</dbReference>
<comment type="subcellular location">
    <subcellularLocation>
        <location evidence="1 5">Endosome</location>
    </subcellularLocation>
</comment>
<feature type="compositionally biased region" description="Polar residues" evidence="6">
    <location>
        <begin position="118"/>
        <end position="131"/>
    </location>
</feature>
<sequence length="256" mass="28895">MTPMSTGFTEERQGKAQSPVGMDYIPTEDERRVFRECNQESFWYRSVPLSVVSMLVTQGLIHRGALTSSSRFGSLPKVAFAGLCGYLVGKVSYMKHCQEKFKRLEHSPLGEALRQRTRPNSQSSQGPQSEMSDPDQVTFDPMFQASDPQSQVPPHARDYGYSDAPTAAQTSRTSADIDYNMPAQSFLDDEEPRRKPIMYENLRNKNRETYEVTLTQKAETLLKPESDQPGRTTPKKDSESVVVSQMAPYSLYSELL</sequence>
<evidence type="ECO:0000256" key="5">
    <source>
        <dbReference type="RuleBase" id="RU369066"/>
    </source>
</evidence>
<comment type="subunit">
    <text evidence="5">Interacts with STAT3.</text>
</comment>
<evidence type="ECO:0000256" key="3">
    <source>
        <dbReference type="ARBA" id="ARBA00037952"/>
    </source>
</evidence>
<dbReference type="InterPro" id="IPR009764">
    <property type="entry name" value="OCIA_dom"/>
</dbReference>
<dbReference type="PANTHER" id="PTHR13336">
    <property type="entry name" value="OVARIAN CARCINOMA IMMUNOREACTIVE ANTIGEN"/>
    <property type="match status" value="1"/>
</dbReference>
<feature type="compositionally biased region" description="Basic and acidic residues" evidence="6">
    <location>
        <begin position="220"/>
        <end position="239"/>
    </location>
</feature>
<evidence type="ECO:0000256" key="4">
    <source>
        <dbReference type="ARBA" id="ARBA00040877"/>
    </source>
</evidence>
<dbReference type="Ensembl" id="ENSHHUT00000014969.1">
    <property type="protein sequence ID" value="ENSHHUP00000014481.1"/>
    <property type="gene ID" value="ENSHHUG00000008961.1"/>
</dbReference>
<evidence type="ECO:0000313" key="9">
    <source>
        <dbReference type="Proteomes" id="UP000314982"/>
    </source>
</evidence>
<keyword evidence="9" id="KW-1185">Reference proteome</keyword>
<evidence type="ECO:0000313" key="8">
    <source>
        <dbReference type="Ensembl" id="ENSHHUP00000014481.1"/>
    </source>
</evidence>
<comment type="domain">
    <text evidence="5">The OCIA domain is necessary and sufficient for endosomal localization.</text>
</comment>
<reference evidence="9" key="1">
    <citation type="submission" date="2018-06" db="EMBL/GenBank/DDBJ databases">
        <title>Genome assembly of Danube salmon.</title>
        <authorList>
            <person name="Macqueen D.J."/>
            <person name="Gundappa M.K."/>
        </authorList>
    </citation>
    <scope>NUCLEOTIDE SEQUENCE [LARGE SCALE GENOMIC DNA]</scope>
</reference>
<dbReference type="GeneTree" id="ENSGT00530000063690"/>
<feature type="region of interest" description="Disordered" evidence="6">
    <location>
        <begin position="1"/>
        <end position="22"/>
    </location>
</feature>
<dbReference type="GO" id="GO:2000736">
    <property type="term" value="P:regulation of stem cell differentiation"/>
    <property type="evidence" value="ECO:0007669"/>
    <property type="project" value="UniProtKB-UniRule"/>
</dbReference>
<accession>A0A4W5KQS7</accession>
<comment type="function">
    <text evidence="5">Maintains stem cell potency. Increases STAT3 phosphorylation and controls ERK phosphorylation. May act as a scaffold, increasing STAT3 recruitment onto endosomes.</text>
</comment>
<dbReference type="Pfam" id="PF07051">
    <property type="entry name" value="OCIA"/>
    <property type="match status" value="1"/>
</dbReference>
<feature type="region of interest" description="Disordered" evidence="6">
    <location>
        <begin position="108"/>
        <end position="175"/>
    </location>
</feature>
<dbReference type="Proteomes" id="UP000314982">
    <property type="component" value="Unassembled WGS sequence"/>
</dbReference>
<evidence type="ECO:0000259" key="7">
    <source>
        <dbReference type="Pfam" id="PF07051"/>
    </source>
</evidence>